<dbReference type="Proteomes" id="UP000050794">
    <property type="component" value="Unassembled WGS sequence"/>
</dbReference>
<dbReference type="AlphaFoldDB" id="A0A183UNH6"/>
<evidence type="ECO:0000313" key="2">
    <source>
        <dbReference type="EMBL" id="VDM41367.1"/>
    </source>
</evidence>
<keyword evidence="3" id="KW-1185">Reference proteome</keyword>
<gene>
    <name evidence="2" type="ORF">TCNE_LOCUS10046</name>
</gene>
<reference evidence="4" key="1">
    <citation type="submission" date="2016-06" db="UniProtKB">
        <authorList>
            <consortium name="WormBaseParasite"/>
        </authorList>
    </citation>
    <scope>IDENTIFICATION</scope>
</reference>
<protein>
    <submittedName>
        <fullName evidence="2 4">Uncharacterized protein</fullName>
    </submittedName>
</protein>
<dbReference type="EMBL" id="UYWY01020370">
    <property type="protein sequence ID" value="VDM41367.1"/>
    <property type="molecule type" value="Genomic_DNA"/>
</dbReference>
<sequence>MDRGPSDDSERLHSHRTENHFDRSRIKGSENHFSRPLATAKNIQHVNRLASYPKHVPHCFVAHYGEAAVVRARSKSCAIWGAANTGAMYAVVQLVTHRLGRPNLHFSMSNISVPLPLHPSLETRQGKQCPYPFSF</sequence>
<dbReference type="WBParaSite" id="TCNE_0001004601-mRNA-1">
    <property type="protein sequence ID" value="TCNE_0001004601-mRNA-1"/>
    <property type="gene ID" value="TCNE_0001004601"/>
</dbReference>
<feature type="region of interest" description="Disordered" evidence="1">
    <location>
        <begin position="1"/>
        <end position="32"/>
    </location>
</feature>
<proteinExistence type="predicted"/>
<evidence type="ECO:0000313" key="3">
    <source>
        <dbReference type="Proteomes" id="UP000050794"/>
    </source>
</evidence>
<name>A0A183UNH6_TOXCA</name>
<reference evidence="2 3" key="2">
    <citation type="submission" date="2018-11" db="EMBL/GenBank/DDBJ databases">
        <authorList>
            <consortium name="Pathogen Informatics"/>
        </authorList>
    </citation>
    <scope>NUCLEOTIDE SEQUENCE [LARGE SCALE GENOMIC DNA]</scope>
</reference>
<evidence type="ECO:0000313" key="4">
    <source>
        <dbReference type="WBParaSite" id="TCNE_0001004601-mRNA-1"/>
    </source>
</evidence>
<evidence type="ECO:0000256" key="1">
    <source>
        <dbReference type="SAM" id="MobiDB-lite"/>
    </source>
</evidence>
<accession>A0A183UNH6</accession>
<organism evidence="3 4">
    <name type="scientific">Toxocara canis</name>
    <name type="common">Canine roundworm</name>
    <dbReference type="NCBI Taxonomy" id="6265"/>
    <lineage>
        <taxon>Eukaryota</taxon>
        <taxon>Metazoa</taxon>
        <taxon>Ecdysozoa</taxon>
        <taxon>Nematoda</taxon>
        <taxon>Chromadorea</taxon>
        <taxon>Rhabditida</taxon>
        <taxon>Spirurina</taxon>
        <taxon>Ascaridomorpha</taxon>
        <taxon>Ascaridoidea</taxon>
        <taxon>Toxocaridae</taxon>
        <taxon>Toxocara</taxon>
    </lineage>
</organism>